<organism evidence="11 12">
    <name type="scientific">Patella caerulea</name>
    <name type="common">Rayed Mediterranean limpet</name>
    <dbReference type="NCBI Taxonomy" id="87958"/>
    <lineage>
        <taxon>Eukaryota</taxon>
        <taxon>Metazoa</taxon>
        <taxon>Spiralia</taxon>
        <taxon>Lophotrochozoa</taxon>
        <taxon>Mollusca</taxon>
        <taxon>Gastropoda</taxon>
        <taxon>Patellogastropoda</taxon>
        <taxon>Patelloidea</taxon>
        <taxon>Patellidae</taxon>
        <taxon>Patella</taxon>
    </lineage>
</organism>
<dbReference type="SMART" id="SM00065">
    <property type="entry name" value="GAF"/>
    <property type="match status" value="2"/>
</dbReference>
<feature type="compositionally biased region" description="Polar residues" evidence="9">
    <location>
        <begin position="893"/>
        <end position="919"/>
    </location>
</feature>
<keyword evidence="2" id="KW-0140">cGMP</keyword>
<evidence type="ECO:0000256" key="8">
    <source>
        <dbReference type="RuleBase" id="RU363067"/>
    </source>
</evidence>
<dbReference type="FunFam" id="1.10.1300.10:FF:000003">
    <property type="entry name" value="Phosphodiesterase"/>
    <property type="match status" value="1"/>
</dbReference>
<feature type="binding site" evidence="6">
    <location>
        <position position="757"/>
    </location>
    <ligand>
        <name>AMP</name>
        <dbReference type="ChEBI" id="CHEBI:456215"/>
    </ligand>
</feature>
<dbReference type="FunFam" id="3.30.450.40:FF:000031">
    <property type="entry name" value="Phosphodiesterase"/>
    <property type="match status" value="1"/>
</dbReference>
<dbReference type="PROSITE" id="PS51845">
    <property type="entry name" value="PDEASE_I_2"/>
    <property type="match status" value="1"/>
</dbReference>
<feature type="compositionally biased region" description="Low complexity" evidence="9">
    <location>
        <begin position="930"/>
        <end position="940"/>
    </location>
</feature>
<proteinExistence type="inferred from homology"/>
<comment type="caution">
    <text evidence="11">The sequence shown here is derived from an EMBL/GenBank/DDBJ whole genome shotgun (WGS) entry which is preliminary data.</text>
</comment>
<dbReference type="SUPFAM" id="SSF55781">
    <property type="entry name" value="GAF domain-like"/>
    <property type="match status" value="2"/>
</dbReference>
<dbReference type="GO" id="GO:0004114">
    <property type="term" value="F:3',5'-cyclic-nucleotide phosphodiesterase activity"/>
    <property type="evidence" value="ECO:0007669"/>
    <property type="project" value="InterPro"/>
</dbReference>
<dbReference type="Gene3D" id="3.30.450.40">
    <property type="match status" value="3"/>
</dbReference>
<dbReference type="InterPro" id="IPR029016">
    <property type="entry name" value="GAF-like_dom_sf"/>
</dbReference>
<dbReference type="EC" id="3.1.4.-" evidence="8"/>
<dbReference type="EMBL" id="JAZGQO010000006">
    <property type="protein sequence ID" value="KAK6185640.1"/>
    <property type="molecule type" value="Genomic_DNA"/>
</dbReference>
<evidence type="ECO:0000256" key="9">
    <source>
        <dbReference type="SAM" id="MobiDB-lite"/>
    </source>
</evidence>
<keyword evidence="12" id="KW-1185">Reference proteome</keyword>
<feature type="region of interest" description="Disordered" evidence="9">
    <location>
        <begin position="356"/>
        <end position="376"/>
    </location>
</feature>
<evidence type="ECO:0000256" key="2">
    <source>
        <dbReference type="ARBA" id="ARBA00022535"/>
    </source>
</evidence>
<feature type="binding site" evidence="7">
    <location>
        <position position="757"/>
    </location>
    <ligand>
        <name>Zn(2+)</name>
        <dbReference type="ChEBI" id="CHEBI:29105"/>
        <label>1</label>
    </ligand>
</feature>
<dbReference type="Pfam" id="PF01590">
    <property type="entry name" value="GAF"/>
    <property type="match status" value="2"/>
</dbReference>
<evidence type="ECO:0000259" key="10">
    <source>
        <dbReference type="PROSITE" id="PS51845"/>
    </source>
</evidence>
<dbReference type="Gene3D" id="1.10.1300.10">
    <property type="entry name" value="3'5'-cyclic nucleotide phosphodiesterase, catalytic domain"/>
    <property type="match status" value="1"/>
</dbReference>
<feature type="binding site" evidence="7">
    <location>
        <position position="647"/>
    </location>
    <ligand>
        <name>Zn(2+)</name>
        <dbReference type="ChEBI" id="CHEBI:29105"/>
        <label>1</label>
    </ligand>
</feature>
<feature type="binding site" evidence="7">
    <location>
        <position position="647"/>
    </location>
    <ligand>
        <name>Zn(2+)</name>
        <dbReference type="ChEBI" id="CHEBI:29105"/>
        <label>2</label>
    </ligand>
</feature>
<gene>
    <name evidence="11" type="ORF">SNE40_007829</name>
</gene>
<evidence type="ECO:0000313" key="12">
    <source>
        <dbReference type="Proteomes" id="UP001347796"/>
    </source>
</evidence>
<sequence>MADLTEDAVSKYLRDNPEFLAKWLSQNSLPDTGQCATKGNKEDGGETLLSGISNFSQIVKNSITGSIFKSYLQGERSRKVSVKKDRSSLIHMSESELFMELIRDIASELDVNVLCHKIIQNVSILTDSDRGSLFLCRGTKENRFLVSKLFDVTDTSTLEESIHTEENEIKVPFGKGIAGHVALTKETINIQDAYKDPRFNQEVDAKTGYRTHSILCMPIINFEGEVIGVAQIINKINGNHVFSQADEEVFQKYLTFCGIGITNAQLFEMSVQEFTRNQLLLHLARGVFEEQTNLNKLIEKIMLDAQEMLKCERCTIYLLEDSLENLWKEQKDSHKFTKQFMERLAKYPQKSLVMAMQDPSNSTGPNPQESEPERKHEYAKLEDVSFSMAFDFFAKDNGTIKEPSPLQLAKSKNTEIAKSVVVKGTTMNIPDLEMDGRFGSEPFIEEDGFHTRSVLSIPINNSDKKIIGVTQLINKKNGKPFNENDENIIEAFSIFTGLGIHNCQMYENACRLMAKQSVALEVLSYHATAQTEEAAKLLKDPLPSAGDLRLYSFDFDDIPLPDDGTLKAVIRMFTDADVINTFKIPVEVMCRWICSVKKNYRPVTYHNWRHAFNVCQTMFTMLYTGELRPVFEDLEVFAMMVACLCHDLDHRGTNNAFQVKVASPLAMLYSTSVLEHHHFDHCIMILNSEGNNIFQSLSPTEYRNAIKTLEHAILSTDLALYFKKRGDFKTLIENGEKKFDEPYKKDLLKAMMMTACDVAAITKPWEVQQQIAQLVANEFFEQGDLEKTQLGEKPMPMMDRDKKDELPKMQVGFIDAICLPVYKLFADMNPKLEPLYGGCLQNRTHWDNMDKAAKEQAKELEKPKVEAQPQENNKSEVEEKRKVIKPEDEDVNRTNVHNTKTNLPTHSPNGIINQSTKSQITDHHHHSKSQHSSSKAHASKMALDDHTPCKIQNGSHSRKQKSGFCVIT</sequence>
<evidence type="ECO:0000313" key="11">
    <source>
        <dbReference type="EMBL" id="KAK6185640.1"/>
    </source>
</evidence>
<evidence type="ECO:0000256" key="5">
    <source>
        <dbReference type="PIRSR" id="PIRSR623088-1"/>
    </source>
</evidence>
<comment type="similarity">
    <text evidence="1 8">Belongs to the cyclic nucleotide phosphodiesterase family.</text>
</comment>
<dbReference type="Pfam" id="PF00233">
    <property type="entry name" value="PDEase_I"/>
    <property type="match status" value="1"/>
</dbReference>
<accession>A0AAN8Q909</accession>
<feature type="region of interest" description="Disordered" evidence="9">
    <location>
        <begin position="852"/>
        <end position="968"/>
    </location>
</feature>
<dbReference type="InterPro" id="IPR003607">
    <property type="entry name" value="HD/PDEase_dom"/>
</dbReference>
<dbReference type="PANTHER" id="PTHR11347">
    <property type="entry name" value="CYCLIC NUCLEOTIDE PHOSPHODIESTERASE"/>
    <property type="match status" value="1"/>
</dbReference>
<protein>
    <recommendedName>
        <fullName evidence="8">Phosphodiesterase</fullName>
        <ecNumber evidence="8">3.1.4.-</ecNumber>
    </recommendedName>
</protein>
<name>A0AAN8Q909_PATCE</name>
<dbReference type="PRINTS" id="PR00387">
    <property type="entry name" value="PDIESTERASE1"/>
</dbReference>
<dbReference type="InterPro" id="IPR036971">
    <property type="entry name" value="PDEase_catalytic_dom_sf"/>
</dbReference>
<feature type="binding site" evidence="6">
    <location>
        <position position="810"/>
    </location>
    <ligand>
        <name>AMP</name>
        <dbReference type="ChEBI" id="CHEBI:456215"/>
    </ligand>
</feature>
<dbReference type="Proteomes" id="UP001347796">
    <property type="component" value="Unassembled WGS sequence"/>
</dbReference>
<dbReference type="SUPFAM" id="SSF109604">
    <property type="entry name" value="HD-domain/PDEase-like"/>
    <property type="match status" value="1"/>
</dbReference>
<dbReference type="PROSITE" id="PS00126">
    <property type="entry name" value="PDEASE_I_1"/>
    <property type="match status" value="1"/>
</dbReference>
<evidence type="ECO:0000256" key="6">
    <source>
        <dbReference type="PIRSR" id="PIRSR623088-2"/>
    </source>
</evidence>
<dbReference type="AlphaFoldDB" id="A0AAN8Q909"/>
<feature type="active site" description="Proton donor" evidence="5">
    <location>
        <position position="606"/>
    </location>
</feature>
<feature type="domain" description="PDEase" evidence="10">
    <location>
        <begin position="530"/>
        <end position="853"/>
    </location>
</feature>
<dbReference type="CDD" id="cd00077">
    <property type="entry name" value="HDc"/>
    <property type="match status" value="1"/>
</dbReference>
<dbReference type="InterPro" id="IPR003018">
    <property type="entry name" value="GAF"/>
</dbReference>
<feature type="binding site" evidence="7">
    <location>
        <position position="610"/>
    </location>
    <ligand>
        <name>Zn(2+)</name>
        <dbReference type="ChEBI" id="CHEBI:29105"/>
        <label>1</label>
    </ligand>
</feature>
<dbReference type="InterPro" id="IPR023174">
    <property type="entry name" value="PDEase_CS"/>
</dbReference>
<feature type="binding site" evidence="6">
    <location>
        <position position="647"/>
    </location>
    <ligand>
        <name>AMP</name>
        <dbReference type="ChEBI" id="CHEBI:456215"/>
    </ligand>
</feature>
<dbReference type="GO" id="GO:0007165">
    <property type="term" value="P:signal transduction"/>
    <property type="evidence" value="ECO:0007669"/>
    <property type="project" value="InterPro"/>
</dbReference>
<keyword evidence="4 8" id="KW-0378">Hydrolase</keyword>
<feature type="compositionally biased region" description="Basic and acidic residues" evidence="9">
    <location>
        <begin position="852"/>
        <end position="865"/>
    </location>
</feature>
<feature type="compositionally biased region" description="Basic and acidic residues" evidence="9">
    <location>
        <begin position="873"/>
        <end position="886"/>
    </location>
</feature>
<evidence type="ECO:0000256" key="3">
    <source>
        <dbReference type="ARBA" id="ARBA00022723"/>
    </source>
</evidence>
<evidence type="ECO:0000256" key="4">
    <source>
        <dbReference type="ARBA" id="ARBA00022801"/>
    </source>
</evidence>
<feature type="compositionally biased region" description="Polar residues" evidence="9">
    <location>
        <begin position="358"/>
        <end position="369"/>
    </location>
</feature>
<feature type="binding site" evidence="6">
    <location>
        <begin position="606"/>
        <end position="610"/>
    </location>
    <ligand>
        <name>AMP</name>
        <dbReference type="ChEBI" id="CHEBI:456215"/>
    </ligand>
</feature>
<dbReference type="SMART" id="SM00471">
    <property type="entry name" value="HDc"/>
    <property type="match status" value="1"/>
</dbReference>
<reference evidence="11 12" key="1">
    <citation type="submission" date="2024-01" db="EMBL/GenBank/DDBJ databases">
        <title>The genome of the rayed Mediterranean limpet Patella caerulea (Linnaeus, 1758).</title>
        <authorList>
            <person name="Anh-Thu Weber A."/>
            <person name="Halstead-Nussloch G."/>
        </authorList>
    </citation>
    <scope>NUCLEOTIDE SEQUENCE [LARGE SCALE GENOMIC DNA]</scope>
    <source>
        <strain evidence="11">AATW-2023a</strain>
        <tissue evidence="11">Whole specimen</tissue>
    </source>
</reference>
<keyword evidence="3 7" id="KW-0479">Metal-binding</keyword>
<evidence type="ECO:0000256" key="7">
    <source>
        <dbReference type="PIRSR" id="PIRSR623088-3"/>
    </source>
</evidence>
<feature type="binding site" evidence="7">
    <location>
        <position position="646"/>
    </location>
    <ligand>
        <name>Zn(2+)</name>
        <dbReference type="ChEBI" id="CHEBI:29105"/>
        <label>1</label>
    </ligand>
</feature>
<dbReference type="GO" id="GO:0046872">
    <property type="term" value="F:metal ion binding"/>
    <property type="evidence" value="ECO:0007669"/>
    <property type="project" value="UniProtKB-KW"/>
</dbReference>
<dbReference type="GO" id="GO:0046068">
    <property type="term" value="P:cGMP metabolic process"/>
    <property type="evidence" value="ECO:0007669"/>
    <property type="project" value="UniProtKB-ARBA"/>
</dbReference>
<dbReference type="InterPro" id="IPR002073">
    <property type="entry name" value="PDEase_catalytic_dom"/>
</dbReference>
<dbReference type="InterPro" id="IPR023088">
    <property type="entry name" value="PDEase"/>
</dbReference>
<comment type="cofactor">
    <cofactor evidence="8">
        <name>a divalent metal cation</name>
        <dbReference type="ChEBI" id="CHEBI:60240"/>
    </cofactor>
    <text evidence="8">Binds 2 divalent metal cations per subunit. Site 1 may preferentially bind zinc ions, while site 2 has a preference for magnesium and/or manganese ions.</text>
</comment>
<evidence type="ECO:0000256" key="1">
    <source>
        <dbReference type="ARBA" id="ARBA00007648"/>
    </source>
</evidence>